<protein>
    <recommendedName>
        <fullName evidence="3">EVE domain-containing protein</fullName>
    </recommendedName>
</protein>
<organism evidence="1 2">
    <name type="scientific">Kribbella alba</name>
    <dbReference type="NCBI Taxonomy" id="190197"/>
    <lineage>
        <taxon>Bacteria</taxon>
        <taxon>Bacillati</taxon>
        <taxon>Actinomycetota</taxon>
        <taxon>Actinomycetes</taxon>
        <taxon>Propionibacteriales</taxon>
        <taxon>Kribbellaceae</taxon>
        <taxon>Kribbella</taxon>
    </lineage>
</organism>
<reference evidence="2" key="1">
    <citation type="journal article" date="2019" name="Int. J. Syst. Evol. Microbiol.">
        <title>The Global Catalogue of Microorganisms (GCM) 10K type strain sequencing project: providing services to taxonomists for standard genome sequencing and annotation.</title>
        <authorList>
            <consortium name="The Broad Institute Genomics Platform"/>
            <consortium name="The Broad Institute Genome Sequencing Center for Infectious Disease"/>
            <person name="Wu L."/>
            <person name="Ma J."/>
        </authorList>
    </citation>
    <scope>NUCLEOTIDE SEQUENCE [LARGE SCALE GENOMIC DNA]</scope>
    <source>
        <strain evidence="2">JCM 14306</strain>
    </source>
</reference>
<name>A0ABP4RBN0_9ACTN</name>
<comment type="caution">
    <text evidence="1">The sequence shown here is derived from an EMBL/GenBank/DDBJ whole genome shotgun (WGS) entry which is preliminary data.</text>
</comment>
<dbReference type="EMBL" id="BAAANE010000007">
    <property type="protein sequence ID" value="GAA1643124.1"/>
    <property type="molecule type" value="Genomic_DNA"/>
</dbReference>
<evidence type="ECO:0000313" key="2">
    <source>
        <dbReference type="Proteomes" id="UP001501319"/>
    </source>
</evidence>
<keyword evidence="2" id="KW-1185">Reference proteome</keyword>
<sequence>MATSKQQLTRSNVGAWVFKGNPQDTWDYFAALENESRAPGVLVGETWTVGTTYRTHLIQPEDLMVLWITGTKDPGIYEIGKVSGTPKEIDGIDENYLVNPNLAKKRTYAVPYTSLLLGHAVPRADMKADPILGMCEQFVIPVIGNPTYLTPEQRDALLVFISPAELRIAGWPS</sequence>
<dbReference type="RefSeq" id="WP_344112816.1">
    <property type="nucleotide sequence ID" value="NZ_BAAANE010000007.1"/>
</dbReference>
<accession>A0ABP4RBN0</accession>
<evidence type="ECO:0000313" key="1">
    <source>
        <dbReference type="EMBL" id="GAA1643124.1"/>
    </source>
</evidence>
<proteinExistence type="predicted"/>
<gene>
    <name evidence="1" type="ORF">GCM10009744_36660</name>
</gene>
<dbReference type="Proteomes" id="UP001501319">
    <property type="component" value="Unassembled WGS sequence"/>
</dbReference>
<evidence type="ECO:0008006" key="3">
    <source>
        <dbReference type="Google" id="ProtNLM"/>
    </source>
</evidence>